<evidence type="ECO:0000313" key="3">
    <source>
        <dbReference type="EMBL" id="CAB3262744.1"/>
    </source>
</evidence>
<feature type="compositionally biased region" description="Polar residues" evidence="2">
    <location>
        <begin position="1"/>
        <end position="30"/>
    </location>
</feature>
<organism evidence="3">
    <name type="scientific">Phallusia mammillata</name>
    <dbReference type="NCBI Taxonomy" id="59560"/>
    <lineage>
        <taxon>Eukaryota</taxon>
        <taxon>Metazoa</taxon>
        <taxon>Chordata</taxon>
        <taxon>Tunicata</taxon>
        <taxon>Ascidiacea</taxon>
        <taxon>Phlebobranchia</taxon>
        <taxon>Ascidiidae</taxon>
        <taxon>Phallusia</taxon>
    </lineage>
</organism>
<gene>
    <name evidence="3" type="primary">LOC100182590</name>
</gene>
<feature type="region of interest" description="Disordered" evidence="2">
    <location>
        <begin position="1"/>
        <end position="38"/>
    </location>
</feature>
<reference evidence="3" key="1">
    <citation type="submission" date="2020-04" db="EMBL/GenBank/DDBJ databases">
        <authorList>
            <person name="Neveu A P."/>
        </authorList>
    </citation>
    <scope>NUCLEOTIDE SEQUENCE</scope>
    <source>
        <tissue evidence="3">Whole embryo</tissue>
    </source>
</reference>
<evidence type="ECO:0000256" key="2">
    <source>
        <dbReference type="SAM" id="MobiDB-lite"/>
    </source>
</evidence>
<dbReference type="InterPro" id="IPR052270">
    <property type="entry name" value="CACF_protein"/>
</dbReference>
<feature type="coiled-coil region" evidence="1">
    <location>
        <begin position="1489"/>
        <end position="1516"/>
    </location>
</feature>
<protein>
    <submittedName>
        <fullName evidence="3">Uncharacterized protein LOC100182590</fullName>
    </submittedName>
</protein>
<name>A0A6F9DH02_9ASCI</name>
<dbReference type="PANTHER" id="PTHR22028">
    <property type="entry name" value="SFI1 SPINDLE BODY DOMAIN-CONTAINING PROTEIN-RELATED"/>
    <property type="match status" value="1"/>
</dbReference>
<evidence type="ECO:0000256" key="1">
    <source>
        <dbReference type="SAM" id="Coils"/>
    </source>
</evidence>
<keyword evidence="1" id="KW-0175">Coiled coil</keyword>
<accession>A0A6F9DH02</accession>
<proteinExistence type="evidence at transcript level"/>
<sequence>MSQTGQKRNAKKQCNMSDVSMLQESTTPRIQYSPRDAKESKFSLRQTNIYSSPVVYQHAAGKFQSNFHNPLTALLPVSRHYLSDDVVKCKSPQTSTKTKNVVTKSKLRQSTAEANKFVDDPTPITFLPHENDQFSASCNFKKTDFSNYAYPQTKLEDTSTKRENVNFETFVKTKKISKSPVPQQIKNNIVVPESGSQKELKNFLSSITSLLNLSEDELQEPEEICAVHEPEPDYETLLMLNSQTCERSKEIHDEELGCHNENVQPYAKDGKPAKPSKLFSTIHAPLLTEKPGQCQLRTHKLTRNSTRSKYSLKTTVKPASLTTKTILSKSVAPVHNPDVLASKKRSEDSLKTVRPIHLATDTFSSKSVAPVYNPIVIVTKHVKGDFIKPENKDHEYSESVQCEVTSDDEDDLITSLDHFLHSGTNHASSLGTSLRLMRVYQRIKGQNAKGRERTLIMSRYFQKWKQNTKLQRHSKQQEVQKLKSATSFHSLTLISQHFYAWRFYLLKRKLQAQELHRLHLLSKGLTGLKWFHGKCKERDEWIRCRYQHKLLHSAFTQWKAQYNLAQQSKLKSSFQRWKSQLFQQRTLNQLLDKKKRITLFKSFCTWKLVHENHQVDLMARHVWSVKMKRKILVRLKIYAGACRIQHSHNQTANQQFEHRLLHKTFLRWKESRKHIQAAQCMSNKKILSSWFKNWLYVTKFIKSSRRRQFAVVVQIRQASLIKQFLGMWRRELKLKVFVSESNRTKLRVLFHIWNKSLLLALRKKSVADQHWQKLNLKHNFHAWKSHCDVIKRNRKQACVHLIRCRVIPPFMDWKLFVQKRKLNEKRLQAYTTELNQDICYNAFMTWRAAFNEKLLTIHWYEQWRDACVMQAVKHWKGFVCKRRFYRNHDKLIVQRCFKIWKNEFNHCHEQHLRADKLASIFLRKQVQKMFCAWHSVCQSSKLIQPLARRKERKICARAFDAWRAWIARKQAMESLTCEFTLWRMKQHFMHWRMELDRKQVVCDYLSKKNEYKMKKCLIIWKLRTISLKKSKKRQQHKTQVVVECFDRWREVAYDQRMITEDSLSWFRKVHDRETKLVALKCWKQSLMYKRFAHDLLAMKQQHLLSKIFKEWKNMSKLNFQIKMANFTDRLHTSNYTISSFSNSSIESCEDFSHAPESLCNRKTVFNDSGVETAKDSSSEVSSQCDRILQDKEFQSNALIPSSFSPHDTESCDSYDHECRSIISYNLDDDTTYEDSSTNKAHSSNDTMTIAELDSDFDNRTCFGDAENQLLSNRTVVELSCTATTHDNCSVAVHDSALSDHLADMEVESLMQQKATPVEVNADGDVNFKAVSVCELKVDQPVTSFCRRPKLVTDVIGQRTDKGRLSQIASFALHRLKYPTLSLVFYQWKQFVNEKKWKRNAQQLAESFQNEKQKQVSFRKWKFLIISLAVADNHYYQRLFEQTFSSWIHWVRLKKHIKCLHQFADKMIKRRLTSVSFGIWRQNYKQICEFKDALNKLELEQADVKRLEGDCSDFQKKQRNALLKKCMKIWTKKHHQLKLCDRHSEHKLTQRCFLHWEYCTERKQCQRNRVKAVNEILFKYRFLTTWRRMLHQKKMAEFIHADNVKKRMQHLLTHWHRFALVQRKNRTFGEAFLARSKHAKLTFCFSSWKHRSKLQRSAINFHTSNLLRKSFSSLQQFVLEKSARNEMAKIVDKRNSRQLVARCFSRWQEAKNKGEIYRHFEVARLRSLWLLWRRRTENRRVTVERNNPLLRRSFDVWLKRCREEKNARCTTRHIITKWRNLTVKQRQLQEMSELIEIGQRALLKETTFNRWIENCVQSIEAKRHFRRTQLRRFFFAWQSNTFGNLNDDAS</sequence>
<dbReference type="EMBL" id="LR786882">
    <property type="protein sequence ID" value="CAB3262744.1"/>
    <property type="molecule type" value="mRNA"/>
</dbReference>
<dbReference type="PANTHER" id="PTHR22028:SF9">
    <property type="entry name" value="SFI1 SPINDLE BODY DOMAIN-CONTAINING PROTEIN"/>
    <property type="match status" value="1"/>
</dbReference>
<dbReference type="GO" id="GO:0019902">
    <property type="term" value="F:phosphatase binding"/>
    <property type="evidence" value="ECO:0007669"/>
    <property type="project" value="TreeGrafter"/>
</dbReference>